<dbReference type="AlphaFoldDB" id="A0A2L1TVL0"/>
<organism evidence="2 3">
    <name type="scientific">Paenibacillus larvae subsp. larvae</name>
    <dbReference type="NCBI Taxonomy" id="147375"/>
    <lineage>
        <taxon>Bacteria</taxon>
        <taxon>Bacillati</taxon>
        <taxon>Bacillota</taxon>
        <taxon>Bacilli</taxon>
        <taxon>Bacillales</taxon>
        <taxon>Paenibacillaceae</taxon>
        <taxon>Paenibacillus</taxon>
    </lineage>
</organism>
<dbReference type="RefSeq" id="WP_077996644.1">
    <property type="nucleotide sequence ID" value="NZ_CP019655.1"/>
</dbReference>
<dbReference type="CDD" id="cd21173">
    <property type="entry name" value="NucC-like"/>
    <property type="match status" value="1"/>
</dbReference>
<evidence type="ECO:0000313" key="3">
    <source>
        <dbReference type="Proteomes" id="UP000239833"/>
    </source>
</evidence>
<accession>A0A2L1TVL0</accession>
<dbReference type="Proteomes" id="UP000239833">
    <property type="component" value="Chromosome"/>
</dbReference>
<feature type="domain" description="DUF6602" evidence="1">
    <location>
        <begin position="42"/>
        <end position="135"/>
    </location>
</feature>
<dbReference type="EMBL" id="CP019655">
    <property type="protein sequence ID" value="AVF24719.1"/>
    <property type="molecule type" value="Genomic_DNA"/>
</dbReference>
<dbReference type="Pfam" id="PF20247">
    <property type="entry name" value="DUF6602"/>
    <property type="match status" value="1"/>
</dbReference>
<gene>
    <name evidence="2" type="ORF">ERICIII_00486</name>
</gene>
<dbReference type="GeneID" id="64217334"/>
<proteinExistence type="predicted"/>
<evidence type="ECO:0000313" key="2">
    <source>
        <dbReference type="EMBL" id="AVF24719.1"/>
    </source>
</evidence>
<sequence>MEQKQEKLQLEPDIGTIDEIIHNYVELEQSMVSQLFFKYKNNGSTIGGFREDIWRELFVQIVPKKFVVEQSVFIIDSKGHVSPEVDLVILDEIYTPYIFRKGRLKFIPIEAVAVAIECKSLSASYESLETWTDTIKGLKTSRESVARMHGYIATGDMNGKSQTQTATRPILIYCCLDDKHSKNMELFDFTLQADSEQRKIHIHRKEEIRTLDEWYHALNHNDTTVDQNLKYDAPEKLKASIDNYQVKSGTDGEEREVSLLSFNFQLNQLLMLVNNPMLFPHMAYVDLFNKNYI</sequence>
<name>A0A2L1TVL0_9BACL</name>
<dbReference type="InterPro" id="IPR046537">
    <property type="entry name" value="DUF6602"/>
</dbReference>
<evidence type="ECO:0000259" key="1">
    <source>
        <dbReference type="Pfam" id="PF20247"/>
    </source>
</evidence>
<protein>
    <recommendedName>
        <fullName evidence="1">DUF6602 domain-containing protein</fullName>
    </recommendedName>
</protein>
<dbReference type="STRING" id="147375.BXP28_19235"/>
<reference evidence="3" key="1">
    <citation type="submission" date="2017-02" db="EMBL/GenBank/DDBJ databases">
        <title>Delineation of Paenibacillus larvae strains originating from foulbrood outbreaks.</title>
        <authorList>
            <person name="Beims H."/>
            <person name="Bunk B."/>
            <person name="Sproeer C."/>
            <person name="Mohr K.I."/>
            <person name="Pradella S."/>
            <person name="Guenther G."/>
            <person name="Rohde M."/>
            <person name="von der Ohe W."/>
            <person name="Steinert M."/>
        </authorList>
    </citation>
    <scope>NUCLEOTIDE SEQUENCE [LARGE SCALE GENOMIC DNA]</scope>
    <source>
        <strain evidence="3">Eric_III</strain>
    </source>
</reference>